<dbReference type="Proteomes" id="UP000306753">
    <property type="component" value="Unassembled WGS sequence"/>
</dbReference>
<name>A0A5R9Q7N1_9GAMM</name>
<reference evidence="2 3" key="1">
    <citation type="journal article" date="2017" name="Eur. J. Clin. Microbiol. Infect. Dis.">
        <title>Uncommonly isolated clinical Pseudomonas: identification and phylogenetic assignation.</title>
        <authorList>
            <person name="Mulet M."/>
            <person name="Gomila M."/>
            <person name="Ramirez A."/>
            <person name="Cardew S."/>
            <person name="Moore E.R."/>
            <person name="Lalucat J."/>
            <person name="Garcia-Valdes E."/>
        </authorList>
    </citation>
    <scope>NUCLEOTIDE SEQUENCE [LARGE SCALE GENOMIC DNA]</scope>
    <source>
        <strain evidence="2 3">SD129</strain>
    </source>
</reference>
<dbReference type="GO" id="GO:0006313">
    <property type="term" value="P:DNA transposition"/>
    <property type="evidence" value="ECO:0007669"/>
    <property type="project" value="InterPro"/>
</dbReference>
<dbReference type="AlphaFoldDB" id="A0A5R9Q7N1"/>
<dbReference type="EMBL" id="QLAG01000067">
    <property type="protein sequence ID" value="TLX58696.1"/>
    <property type="molecule type" value="Genomic_DNA"/>
</dbReference>
<dbReference type="InterPro" id="IPR002513">
    <property type="entry name" value="Tn3_Tnp_DDE_dom"/>
</dbReference>
<feature type="non-terminal residue" evidence="2">
    <location>
        <position position="59"/>
    </location>
</feature>
<sequence>MDKANRELVELYLQLDLPKLWGDGKAVAADGTQFDFYAALALRSIQCSRSRLRYWWNLV</sequence>
<comment type="caution">
    <text evidence="2">The sequence shown here is derived from an EMBL/GenBank/DDBJ whole genome shotgun (WGS) entry which is preliminary data.</text>
</comment>
<evidence type="ECO:0000259" key="1">
    <source>
        <dbReference type="Pfam" id="PF01526"/>
    </source>
</evidence>
<evidence type="ECO:0000313" key="2">
    <source>
        <dbReference type="EMBL" id="TLX58696.1"/>
    </source>
</evidence>
<accession>A0A5R9Q7N1</accession>
<proteinExistence type="predicted"/>
<organism evidence="2 3">
    <name type="scientific">Stutzerimonas nosocomialis</name>
    <dbReference type="NCBI Taxonomy" id="1056496"/>
    <lineage>
        <taxon>Bacteria</taxon>
        <taxon>Pseudomonadati</taxon>
        <taxon>Pseudomonadota</taxon>
        <taxon>Gammaproteobacteria</taxon>
        <taxon>Pseudomonadales</taxon>
        <taxon>Pseudomonadaceae</taxon>
        <taxon>Stutzerimonas</taxon>
    </lineage>
</organism>
<evidence type="ECO:0000313" key="3">
    <source>
        <dbReference type="Proteomes" id="UP000306753"/>
    </source>
</evidence>
<protein>
    <recommendedName>
        <fullName evidence="1">Tn3 transposase DDE domain-containing protein</fullName>
    </recommendedName>
</protein>
<dbReference type="Pfam" id="PF01526">
    <property type="entry name" value="DDE_Tnp_Tn3"/>
    <property type="match status" value="1"/>
</dbReference>
<dbReference type="GO" id="GO:0004803">
    <property type="term" value="F:transposase activity"/>
    <property type="evidence" value="ECO:0007669"/>
    <property type="project" value="InterPro"/>
</dbReference>
<feature type="domain" description="Tn3 transposase DDE" evidence="1">
    <location>
        <begin position="1"/>
        <end position="42"/>
    </location>
</feature>
<keyword evidence="3" id="KW-1185">Reference proteome</keyword>
<gene>
    <name evidence="2" type="ORF">DN820_22230</name>
</gene>